<evidence type="ECO:0008006" key="5">
    <source>
        <dbReference type="Google" id="ProtNLM"/>
    </source>
</evidence>
<accession>A0A6G4V8F8</accession>
<reference evidence="3 4" key="1">
    <citation type="submission" date="2020-02" db="EMBL/GenBank/DDBJ databases">
        <title>Whole-genome analyses of novel actinobacteria.</title>
        <authorList>
            <person name="Sahin N."/>
            <person name="Gencbay T."/>
        </authorList>
    </citation>
    <scope>NUCLEOTIDE SEQUENCE [LARGE SCALE GENOMIC DNA]</scope>
    <source>
        <strain evidence="3 4">HC44</strain>
    </source>
</reference>
<dbReference type="AlphaFoldDB" id="A0A6G4V8F8"/>
<evidence type="ECO:0000313" key="4">
    <source>
        <dbReference type="Proteomes" id="UP000472335"/>
    </source>
</evidence>
<feature type="coiled-coil region" evidence="1">
    <location>
        <begin position="111"/>
        <end position="138"/>
    </location>
</feature>
<dbReference type="EMBL" id="JAAKZY010000068">
    <property type="protein sequence ID" value="NGO10185.1"/>
    <property type="molecule type" value="Genomic_DNA"/>
</dbReference>
<evidence type="ECO:0000256" key="1">
    <source>
        <dbReference type="SAM" id="Coils"/>
    </source>
</evidence>
<gene>
    <name evidence="3" type="ORF">G5C60_21990</name>
</gene>
<protein>
    <recommendedName>
        <fullName evidence="5">Recombinase zinc beta ribbon domain-containing protein</fullName>
    </recommendedName>
</protein>
<organism evidence="3 4">
    <name type="scientific">Streptomyces scabichelini</name>
    <dbReference type="NCBI Taxonomy" id="2711217"/>
    <lineage>
        <taxon>Bacteria</taxon>
        <taxon>Bacillati</taxon>
        <taxon>Actinomycetota</taxon>
        <taxon>Actinomycetes</taxon>
        <taxon>Kitasatosporales</taxon>
        <taxon>Streptomycetaceae</taxon>
        <taxon>Streptomyces</taxon>
    </lineage>
</organism>
<keyword evidence="4" id="KW-1185">Reference proteome</keyword>
<evidence type="ECO:0000256" key="2">
    <source>
        <dbReference type="SAM" id="MobiDB-lite"/>
    </source>
</evidence>
<keyword evidence="1" id="KW-0175">Coiled coil</keyword>
<comment type="caution">
    <text evidence="3">The sequence shown here is derived from an EMBL/GenBank/DDBJ whole genome shotgun (WGS) entry which is preliminary data.</text>
</comment>
<evidence type="ECO:0000313" key="3">
    <source>
        <dbReference type="EMBL" id="NGO10185.1"/>
    </source>
</evidence>
<feature type="region of interest" description="Disordered" evidence="2">
    <location>
        <begin position="1"/>
        <end position="26"/>
    </location>
</feature>
<name>A0A6G4V8F8_9ACTN</name>
<proteinExistence type="predicted"/>
<dbReference type="RefSeq" id="WP_165261913.1">
    <property type="nucleotide sequence ID" value="NZ_JAAKZY010000068.1"/>
</dbReference>
<sequence length="260" mass="29368">MYDTLTQRPPTNQGSRAGNTINTHPQTNRTYVLRGMVLHACSRRMYGKHRKGITSYCCQPEANNRGRPDAYAGHPKTAYIREDLLLDALAAFYTDHVLRPDRPDLLAAALKRAQHRNASQLQNERDRLNLLLNDVARRQHNLLQQAQNCPADDSYTTALRHTYNDLEDQRVNTLNALRTLDTADRTEASDILAELLDALPYLARHLADAPEQLQRRLFETTQLTVRLHADSDDVSFHITLSEQHHPTSASAALTDAVPCS</sequence>
<dbReference type="Proteomes" id="UP000472335">
    <property type="component" value="Unassembled WGS sequence"/>
</dbReference>